<sequence length="187" mass="20221">MLNKMIVSAFAVAAVATPAFAMASDSAEAVVEAANNDIQSYLSDGTLDATEAEQLLEYINVEEIGRFALGSAARSASDAELAAYQDAFRGYLAEQLQTHLSDMAGVSFEIEDTVERREDDVVVETTAKGDGSEDLEDVSWRLKNDNGSWKVIDIQAMDLWLAIEQRSQFEAKLDENGGDISALTASL</sequence>
<gene>
    <name evidence="2" type="ORF">ACFQDM_04275</name>
</gene>
<protein>
    <submittedName>
        <fullName evidence="2">Phospholipid-binding protein MlaC</fullName>
    </submittedName>
</protein>
<organism evidence="2 3">
    <name type="scientific">Ponticaulis profundi</name>
    <dbReference type="NCBI Taxonomy" id="2665222"/>
    <lineage>
        <taxon>Bacteria</taxon>
        <taxon>Pseudomonadati</taxon>
        <taxon>Pseudomonadota</taxon>
        <taxon>Alphaproteobacteria</taxon>
        <taxon>Hyphomonadales</taxon>
        <taxon>Hyphomonadaceae</taxon>
        <taxon>Ponticaulis</taxon>
    </lineage>
</organism>
<feature type="signal peptide" evidence="1">
    <location>
        <begin position="1"/>
        <end position="23"/>
    </location>
</feature>
<dbReference type="InterPro" id="IPR008869">
    <property type="entry name" value="MlaC/ttg2D"/>
</dbReference>
<dbReference type="InterPro" id="IPR042245">
    <property type="entry name" value="Tgt2/MlaC_sf"/>
</dbReference>
<dbReference type="Proteomes" id="UP001596303">
    <property type="component" value="Unassembled WGS sequence"/>
</dbReference>
<dbReference type="RefSeq" id="WP_377375943.1">
    <property type="nucleotide sequence ID" value="NZ_JBHSSW010000004.1"/>
</dbReference>
<dbReference type="Pfam" id="PF05494">
    <property type="entry name" value="MlaC"/>
    <property type="match status" value="1"/>
</dbReference>
<name>A0ABW1S702_9PROT</name>
<feature type="chain" id="PRO_5047382751" evidence="1">
    <location>
        <begin position="24"/>
        <end position="187"/>
    </location>
</feature>
<comment type="caution">
    <text evidence="2">The sequence shown here is derived from an EMBL/GenBank/DDBJ whole genome shotgun (WGS) entry which is preliminary data.</text>
</comment>
<dbReference type="EMBL" id="JBHSSW010000004">
    <property type="protein sequence ID" value="MFC6197279.1"/>
    <property type="molecule type" value="Genomic_DNA"/>
</dbReference>
<accession>A0ABW1S702</accession>
<proteinExistence type="predicted"/>
<reference evidence="3" key="1">
    <citation type="journal article" date="2019" name="Int. J. Syst. Evol. Microbiol.">
        <title>The Global Catalogue of Microorganisms (GCM) 10K type strain sequencing project: providing services to taxonomists for standard genome sequencing and annotation.</title>
        <authorList>
            <consortium name="The Broad Institute Genomics Platform"/>
            <consortium name="The Broad Institute Genome Sequencing Center for Infectious Disease"/>
            <person name="Wu L."/>
            <person name="Ma J."/>
        </authorList>
    </citation>
    <scope>NUCLEOTIDE SEQUENCE [LARGE SCALE GENOMIC DNA]</scope>
    <source>
        <strain evidence="3">CGMCC-1.15741</strain>
    </source>
</reference>
<dbReference type="PANTHER" id="PTHR36573:SF1">
    <property type="entry name" value="INTERMEMBRANE PHOSPHOLIPID TRANSPORT SYSTEM BINDING PROTEIN MLAC"/>
    <property type="match status" value="1"/>
</dbReference>
<dbReference type="Gene3D" id="3.10.450.710">
    <property type="entry name" value="Tgt2/MlaC"/>
    <property type="match status" value="1"/>
</dbReference>
<keyword evidence="3" id="KW-1185">Reference proteome</keyword>
<dbReference type="PANTHER" id="PTHR36573">
    <property type="entry name" value="INTERMEMBRANE PHOSPHOLIPID TRANSPORT SYSTEM BINDING PROTEIN MLAC"/>
    <property type="match status" value="1"/>
</dbReference>
<evidence type="ECO:0000313" key="3">
    <source>
        <dbReference type="Proteomes" id="UP001596303"/>
    </source>
</evidence>
<keyword evidence="1" id="KW-0732">Signal</keyword>
<evidence type="ECO:0000256" key="1">
    <source>
        <dbReference type="SAM" id="SignalP"/>
    </source>
</evidence>
<evidence type="ECO:0000313" key="2">
    <source>
        <dbReference type="EMBL" id="MFC6197279.1"/>
    </source>
</evidence>